<gene>
    <name evidence="1" type="ORF">E1163_28745</name>
</gene>
<dbReference type="EMBL" id="SMLW01000676">
    <property type="protein sequence ID" value="MTI28984.1"/>
    <property type="molecule type" value="Genomic_DNA"/>
</dbReference>
<dbReference type="RefSeq" id="WP_155177040.1">
    <property type="nucleotide sequence ID" value="NZ_BAAAFL010000012.1"/>
</dbReference>
<sequence length="578" mass="68384">MVLQTTFIRFDEIFNEEMRTVDEYFKDLPKRGILISLVEWVNSSLFFYATGPEGDGQFELLDAIILPASNIIAKQNLYALKEYGKSRKIKYVWLTPYTSFMVMEHLLSKYAHEIFENGIFDYEKAKQEQRDLLHSELSLEFLKGYLTFSHKRIDKLKTSPNDDYENQIINQVTDRIGTYEYESLEYIYTYHVEFKKSVEFFLFLKSNYGNALGSFLRTRGLNKWEEYPLKLSGFTWGFMRDFRVRVNSGNEKKVDLKFFDTFVSGEVFTELEDNFKLLKKFPLVKYAQDGYLSLFRDFTFEKIYKTLYFDVTGEAVKIDPSLTKSKLGKAFFEEWLCTKYVNEIFSEPKAINLEETNPVFTNAENKPDHYTRKWNDVFVFEYKDTLIADLAKTSYNPEEVISELKDKLYLKTKNQKKPKRSAVLQLADFILNYESNYHLFDPNAKLKKLTFYPILVVQDRCLTTPGVNQILNRWFMEEVEKSGKKLKIKPLIVISIDSLILGMEFLKENIGEFKACINEYIKIENKLKREKRIPISFESWFKRKYLHHPSRKKQFFTFLEESGKRLSEDLRAAVHGSK</sequence>
<evidence type="ECO:0000313" key="1">
    <source>
        <dbReference type="EMBL" id="MTI28984.1"/>
    </source>
</evidence>
<evidence type="ECO:0000313" key="2">
    <source>
        <dbReference type="Proteomes" id="UP000798808"/>
    </source>
</evidence>
<accession>A0ABW9RZX9</accession>
<organism evidence="1 2">
    <name type="scientific">Fulvivirga kasyanovii</name>
    <dbReference type="NCBI Taxonomy" id="396812"/>
    <lineage>
        <taxon>Bacteria</taxon>
        <taxon>Pseudomonadati</taxon>
        <taxon>Bacteroidota</taxon>
        <taxon>Cytophagia</taxon>
        <taxon>Cytophagales</taxon>
        <taxon>Fulvivirgaceae</taxon>
        <taxon>Fulvivirga</taxon>
    </lineage>
</organism>
<keyword evidence="2" id="KW-1185">Reference proteome</keyword>
<name>A0ABW9RZX9_9BACT</name>
<protein>
    <submittedName>
        <fullName evidence="1">Uncharacterized protein</fullName>
    </submittedName>
</protein>
<dbReference type="Proteomes" id="UP000798808">
    <property type="component" value="Unassembled WGS sequence"/>
</dbReference>
<proteinExistence type="predicted"/>
<reference evidence="1 2" key="1">
    <citation type="submission" date="2019-02" db="EMBL/GenBank/DDBJ databases">
        <authorList>
            <person name="Goldberg S.R."/>
            <person name="Haltli B.A."/>
            <person name="Correa H."/>
            <person name="Russell K.G."/>
        </authorList>
    </citation>
    <scope>NUCLEOTIDE SEQUENCE [LARGE SCALE GENOMIC DNA]</scope>
    <source>
        <strain evidence="1 2">JCM 16186</strain>
    </source>
</reference>
<comment type="caution">
    <text evidence="1">The sequence shown here is derived from an EMBL/GenBank/DDBJ whole genome shotgun (WGS) entry which is preliminary data.</text>
</comment>